<dbReference type="EMBL" id="VXIV02003195">
    <property type="protein sequence ID" value="KAF6020057.1"/>
    <property type="molecule type" value="Genomic_DNA"/>
</dbReference>
<keyword evidence="1 4" id="KW-0963">Cytoplasm</keyword>
<dbReference type="UniPathway" id="UPA00344"/>
<evidence type="ECO:0000256" key="4">
    <source>
        <dbReference type="HAMAP-Rule" id="MF_03052"/>
    </source>
</evidence>
<evidence type="ECO:0000256" key="1">
    <source>
        <dbReference type="ARBA" id="ARBA00022490"/>
    </source>
</evidence>
<sequence length="144" mass="16270">MIFLTHNKISVATHIEAVVLPSCGAISTFIGTTRDNFNDKKVIRLEYECYNSMALKELEKICLQMRNKFEDLGRVCIVHRLGLVPVCEASVFIAVSSPHRAAAIAAAEFCINQVKATVPIWKKEIYEDATSEWKENKEFFRATS</sequence>
<feature type="binding site" evidence="4">
    <location>
        <position position="115"/>
    </location>
    <ligand>
        <name>substrate</name>
    </ligand>
</feature>
<evidence type="ECO:0000313" key="6">
    <source>
        <dbReference type="Proteomes" id="UP000593567"/>
    </source>
</evidence>
<dbReference type="Proteomes" id="UP000593567">
    <property type="component" value="Unassembled WGS sequence"/>
</dbReference>
<comment type="catalytic activity">
    <reaction evidence="4">
        <text>2 [molybdopterin-synthase sulfur-carrier protein]-C-terminal-Gly-aminoethanethioate + cyclic pyranopterin phosphate + H2O = molybdopterin + 2 [molybdopterin-synthase sulfur-carrier protein]-C-terminal Gly-Gly + 2 H(+)</text>
        <dbReference type="Rhea" id="RHEA:26333"/>
        <dbReference type="Rhea" id="RHEA-COMP:12202"/>
        <dbReference type="Rhea" id="RHEA-COMP:19907"/>
        <dbReference type="ChEBI" id="CHEBI:15377"/>
        <dbReference type="ChEBI" id="CHEBI:15378"/>
        <dbReference type="ChEBI" id="CHEBI:58698"/>
        <dbReference type="ChEBI" id="CHEBI:59648"/>
        <dbReference type="ChEBI" id="CHEBI:90778"/>
        <dbReference type="ChEBI" id="CHEBI:232372"/>
        <dbReference type="EC" id="2.8.1.12"/>
    </reaction>
</comment>
<dbReference type="InterPro" id="IPR028888">
    <property type="entry name" value="MOCS2B_euk"/>
</dbReference>
<comment type="subunit">
    <text evidence="4">Heterotetramer; composed of 2 small (MOCS2A) and 2 large (MOCS2B) subunits.</text>
</comment>
<dbReference type="OrthoDB" id="5531344at2759"/>
<dbReference type="InterPro" id="IPR003448">
    <property type="entry name" value="Mopterin_biosynth_MoaE"/>
</dbReference>
<dbReference type="GO" id="GO:1990140">
    <property type="term" value="C:molybdopterin synthase complex"/>
    <property type="evidence" value="ECO:0007669"/>
    <property type="project" value="UniProtKB-UniRule"/>
</dbReference>
<dbReference type="EC" id="2.8.1.12" evidence="4"/>
<dbReference type="HAMAP" id="MF_03052">
    <property type="entry name" value="MOC2B"/>
    <property type="match status" value="1"/>
</dbReference>
<protein>
    <recommendedName>
        <fullName evidence="4">Molybdopterin synthase catalytic subunit</fullName>
        <ecNumber evidence="4">2.8.1.12</ecNumber>
    </recommendedName>
    <alternativeName>
        <fullName evidence="4">Molybdenum cofactor synthesis protein 2 large subunit</fullName>
    </alternativeName>
    <alternativeName>
        <fullName evidence="4">Molybdenum cofactor synthesis protein 2B</fullName>
        <shortName evidence="4">MOCS2B</shortName>
    </alternativeName>
</protein>
<keyword evidence="3 4" id="KW-0501">Molybdenum cofactor biosynthesis</keyword>
<dbReference type="CDD" id="cd00756">
    <property type="entry name" value="MoaE"/>
    <property type="match status" value="1"/>
</dbReference>
<accession>A0A7J7J2L9</accession>
<dbReference type="FunFam" id="3.90.1170.40:FF:000002">
    <property type="entry name" value="Molybdopterin synthase catalytic subunit"/>
    <property type="match status" value="1"/>
</dbReference>
<dbReference type="GO" id="GO:0030366">
    <property type="term" value="F:molybdopterin synthase activity"/>
    <property type="evidence" value="ECO:0007669"/>
    <property type="project" value="UniProtKB-UniRule"/>
</dbReference>
<comment type="similarity">
    <text evidence="4">Belongs to the MoaE family. MOCS2B subfamily.</text>
</comment>
<dbReference type="GO" id="GO:0006777">
    <property type="term" value="P:Mo-molybdopterin cofactor biosynthetic process"/>
    <property type="evidence" value="ECO:0007669"/>
    <property type="project" value="UniProtKB-UniRule"/>
</dbReference>
<feature type="binding site" evidence="4">
    <location>
        <begin position="99"/>
        <end position="100"/>
    </location>
    <ligand>
        <name>substrate</name>
    </ligand>
</feature>
<proteinExistence type="inferred from homology"/>
<dbReference type="AlphaFoldDB" id="A0A7J7J2L9"/>
<comment type="pathway">
    <text evidence="4">Cofactor biosynthesis; molybdopterin biosynthesis.</text>
</comment>
<dbReference type="SUPFAM" id="SSF54690">
    <property type="entry name" value="Molybdopterin synthase subunit MoaE"/>
    <property type="match status" value="1"/>
</dbReference>
<reference evidence="5" key="1">
    <citation type="submission" date="2020-06" db="EMBL/GenBank/DDBJ databases">
        <title>Draft genome of Bugula neritina, a colonial animal packing powerful symbionts and potential medicines.</title>
        <authorList>
            <person name="Rayko M."/>
        </authorList>
    </citation>
    <scope>NUCLEOTIDE SEQUENCE [LARGE SCALE GENOMIC DNA]</scope>
    <source>
        <strain evidence="5">Kwan_BN1</strain>
    </source>
</reference>
<dbReference type="PANTHER" id="PTHR23404">
    <property type="entry name" value="MOLYBDOPTERIN SYNTHASE RELATED"/>
    <property type="match status" value="1"/>
</dbReference>
<evidence type="ECO:0000256" key="3">
    <source>
        <dbReference type="ARBA" id="ARBA00023150"/>
    </source>
</evidence>
<comment type="caution">
    <text evidence="5">The sequence shown here is derived from an EMBL/GenBank/DDBJ whole genome shotgun (WGS) entry which is preliminary data.</text>
</comment>
<dbReference type="InterPro" id="IPR036563">
    <property type="entry name" value="MoaE_sf"/>
</dbReference>
<comment type="subcellular location">
    <subcellularLocation>
        <location evidence="4">Cytoplasm</location>
    </subcellularLocation>
</comment>
<comment type="function">
    <text evidence="4">Catalytic subunit of the molybdopterin synthase complex, a complex that catalyzes the conversion of precursor Z into molybdopterin. Acts by mediating the incorporation of 2 sulfur atoms from thiocarboxylated MOCS2A into precursor Z to generate a dithiolene group.</text>
</comment>
<evidence type="ECO:0000256" key="2">
    <source>
        <dbReference type="ARBA" id="ARBA00022679"/>
    </source>
</evidence>
<dbReference type="Gene3D" id="3.90.1170.40">
    <property type="entry name" value="Molybdopterin biosynthesis MoaE subunit"/>
    <property type="match status" value="1"/>
</dbReference>
<gene>
    <name evidence="5" type="ORF">EB796_021650</name>
</gene>
<dbReference type="Pfam" id="PF02391">
    <property type="entry name" value="MoaE"/>
    <property type="match status" value="1"/>
</dbReference>
<evidence type="ECO:0000313" key="5">
    <source>
        <dbReference type="EMBL" id="KAF6020057.1"/>
    </source>
</evidence>
<feature type="binding site" evidence="4">
    <location>
        <begin position="122"/>
        <end position="124"/>
    </location>
    <ligand>
        <name>substrate</name>
    </ligand>
</feature>
<name>A0A7J7J2L9_BUGNE</name>
<keyword evidence="2 4" id="KW-0808">Transferase</keyword>
<organism evidence="5 6">
    <name type="scientific">Bugula neritina</name>
    <name type="common">Brown bryozoan</name>
    <name type="synonym">Sertularia neritina</name>
    <dbReference type="NCBI Taxonomy" id="10212"/>
    <lineage>
        <taxon>Eukaryota</taxon>
        <taxon>Metazoa</taxon>
        <taxon>Spiralia</taxon>
        <taxon>Lophotrochozoa</taxon>
        <taxon>Bryozoa</taxon>
        <taxon>Gymnolaemata</taxon>
        <taxon>Cheilostomatida</taxon>
        <taxon>Flustrina</taxon>
        <taxon>Buguloidea</taxon>
        <taxon>Bugulidae</taxon>
        <taxon>Bugula</taxon>
    </lineage>
</organism>
<keyword evidence="6" id="KW-1185">Reference proteome</keyword>